<dbReference type="SUPFAM" id="SSF54534">
    <property type="entry name" value="FKBP-like"/>
    <property type="match status" value="1"/>
</dbReference>
<comment type="catalytic activity">
    <reaction evidence="1 6">
        <text>[protein]-peptidylproline (omega=180) = [protein]-peptidylproline (omega=0)</text>
        <dbReference type="Rhea" id="RHEA:16237"/>
        <dbReference type="Rhea" id="RHEA-COMP:10747"/>
        <dbReference type="Rhea" id="RHEA-COMP:10748"/>
        <dbReference type="ChEBI" id="CHEBI:83833"/>
        <dbReference type="ChEBI" id="CHEBI:83834"/>
        <dbReference type="EC" id="5.2.1.8"/>
    </reaction>
</comment>
<dbReference type="PROSITE" id="PS50198">
    <property type="entry name" value="PPIC_PPIASE_2"/>
    <property type="match status" value="1"/>
</dbReference>
<sequence length="151" mass="16101">MAKGNKKADDNKSKKDTKAVDAKGKGKGKGGAAAATEQKAAPVKGAQHARVRHILCAKFSKKEEALALLLGTDGDAKPFSDVARQYSEDKANQGGLLPRITKGLTPYDPAFMEVAFSIPECKDSEVSKYAASLGQVKTESGYHILLREPLK</sequence>
<dbReference type="InterPro" id="IPR046357">
    <property type="entry name" value="PPIase_dom_sf"/>
</dbReference>
<evidence type="ECO:0000256" key="2">
    <source>
        <dbReference type="ARBA" id="ARBA00010242"/>
    </source>
</evidence>
<reference evidence="9 10" key="1">
    <citation type="journal article" date="2024" name="IMA Fungus">
        <title>Apiospora arundinis, a panoply of carbohydrate-active enzymes and secondary metabolites.</title>
        <authorList>
            <person name="Sorensen T."/>
            <person name="Petersen C."/>
            <person name="Muurmann A.T."/>
            <person name="Christiansen J.V."/>
            <person name="Brundto M.L."/>
            <person name="Overgaard C.K."/>
            <person name="Boysen A.T."/>
            <person name="Wollenberg R.D."/>
            <person name="Larsen T.O."/>
            <person name="Sorensen J.L."/>
            <person name="Nielsen K.L."/>
            <person name="Sondergaard T.E."/>
        </authorList>
    </citation>
    <scope>NUCLEOTIDE SEQUENCE [LARGE SCALE GENOMIC DNA]</scope>
    <source>
        <strain evidence="9 10">AAU 773</strain>
    </source>
</reference>
<feature type="domain" description="PpiC" evidence="8">
    <location>
        <begin position="46"/>
        <end position="149"/>
    </location>
</feature>
<organism evidence="9 10">
    <name type="scientific">Apiospora arundinis</name>
    <dbReference type="NCBI Taxonomy" id="335852"/>
    <lineage>
        <taxon>Eukaryota</taxon>
        <taxon>Fungi</taxon>
        <taxon>Dikarya</taxon>
        <taxon>Ascomycota</taxon>
        <taxon>Pezizomycotina</taxon>
        <taxon>Sordariomycetes</taxon>
        <taxon>Xylariomycetidae</taxon>
        <taxon>Amphisphaeriales</taxon>
        <taxon>Apiosporaceae</taxon>
        <taxon>Apiospora</taxon>
    </lineage>
</organism>
<feature type="region of interest" description="Disordered" evidence="7">
    <location>
        <begin position="1"/>
        <end position="44"/>
    </location>
</feature>
<evidence type="ECO:0000313" key="10">
    <source>
        <dbReference type="Proteomes" id="UP001390339"/>
    </source>
</evidence>
<evidence type="ECO:0000256" key="7">
    <source>
        <dbReference type="SAM" id="MobiDB-lite"/>
    </source>
</evidence>
<dbReference type="PANTHER" id="PTHR45995">
    <property type="match status" value="1"/>
</dbReference>
<evidence type="ECO:0000259" key="8">
    <source>
        <dbReference type="PROSITE" id="PS50198"/>
    </source>
</evidence>
<keyword evidence="4 5" id="KW-0413">Isomerase</keyword>
<dbReference type="GO" id="GO:0016853">
    <property type="term" value="F:isomerase activity"/>
    <property type="evidence" value="ECO:0007669"/>
    <property type="project" value="UniProtKB-KW"/>
</dbReference>
<protein>
    <recommendedName>
        <fullName evidence="6">Peptidyl-prolyl cis-trans isomerase</fullName>
        <ecNumber evidence="6">5.2.1.8</ecNumber>
    </recommendedName>
</protein>
<gene>
    <name evidence="9" type="ORF">PGQ11_015341</name>
</gene>
<name>A0ABR2HL37_9PEZI</name>
<dbReference type="EMBL" id="JAPCWZ010000010">
    <property type="protein sequence ID" value="KAK8848861.1"/>
    <property type="molecule type" value="Genomic_DNA"/>
</dbReference>
<evidence type="ECO:0000256" key="5">
    <source>
        <dbReference type="PROSITE-ProRule" id="PRU00278"/>
    </source>
</evidence>
<evidence type="ECO:0000256" key="6">
    <source>
        <dbReference type="RuleBase" id="RU363014"/>
    </source>
</evidence>
<dbReference type="InterPro" id="IPR043323">
    <property type="entry name" value="PIN4"/>
</dbReference>
<keyword evidence="10" id="KW-1185">Reference proteome</keyword>
<feature type="compositionally biased region" description="Low complexity" evidence="7">
    <location>
        <begin position="32"/>
        <end position="41"/>
    </location>
</feature>
<keyword evidence="3 5" id="KW-0697">Rotamase</keyword>
<dbReference type="Gene3D" id="3.10.50.40">
    <property type="match status" value="1"/>
</dbReference>
<feature type="compositionally biased region" description="Basic and acidic residues" evidence="7">
    <location>
        <begin position="1"/>
        <end position="24"/>
    </location>
</feature>
<accession>A0ABR2HL37</accession>
<dbReference type="Proteomes" id="UP001390339">
    <property type="component" value="Unassembled WGS sequence"/>
</dbReference>
<proteinExistence type="inferred from homology"/>
<comment type="similarity">
    <text evidence="2">Belongs to the PpiC/parvulin rotamase family. PIN4 subfamily.</text>
</comment>
<comment type="caution">
    <text evidence="9">The sequence shown here is derived from an EMBL/GenBank/DDBJ whole genome shotgun (WGS) entry which is preliminary data.</text>
</comment>
<dbReference type="Pfam" id="PF00639">
    <property type="entry name" value="Rotamase"/>
    <property type="match status" value="1"/>
</dbReference>
<evidence type="ECO:0000256" key="1">
    <source>
        <dbReference type="ARBA" id="ARBA00000971"/>
    </source>
</evidence>
<dbReference type="EC" id="5.2.1.8" evidence="6"/>
<evidence type="ECO:0000256" key="3">
    <source>
        <dbReference type="ARBA" id="ARBA00023110"/>
    </source>
</evidence>
<dbReference type="InterPro" id="IPR000297">
    <property type="entry name" value="PPIase_PpiC"/>
</dbReference>
<evidence type="ECO:0000256" key="4">
    <source>
        <dbReference type="ARBA" id="ARBA00023235"/>
    </source>
</evidence>
<evidence type="ECO:0000313" key="9">
    <source>
        <dbReference type="EMBL" id="KAK8848861.1"/>
    </source>
</evidence>